<evidence type="ECO:0000256" key="2">
    <source>
        <dbReference type="SAM" id="Phobius"/>
    </source>
</evidence>
<name>A0A9Q0AN02_9PEZI</name>
<dbReference type="AlphaFoldDB" id="A0A9Q0AN02"/>
<dbReference type="Gene3D" id="2.120.10.70">
    <property type="entry name" value="Fucose-specific lectin"/>
    <property type="match status" value="1"/>
</dbReference>
<reference evidence="4" key="1">
    <citation type="submission" date="2021-03" db="EMBL/GenBank/DDBJ databases">
        <title>Revisited historic fungal species revealed as producer of novel bioactive compounds through whole genome sequencing and comparative genomics.</title>
        <authorList>
            <person name="Vignolle G.A."/>
            <person name="Hochenegger N."/>
            <person name="Mach R.L."/>
            <person name="Mach-Aigner A.R."/>
            <person name="Javad Rahimi M."/>
            <person name="Salim K.A."/>
            <person name="Chan C.M."/>
            <person name="Lim L.B.L."/>
            <person name="Cai F."/>
            <person name="Druzhinina I.S."/>
            <person name="U'Ren J.M."/>
            <person name="Derntl C."/>
        </authorList>
    </citation>
    <scope>NUCLEOTIDE SEQUENCE</scope>
    <source>
        <strain evidence="4">TUCIM 5799</strain>
    </source>
</reference>
<dbReference type="Proteomes" id="UP000829685">
    <property type="component" value="Unassembled WGS sequence"/>
</dbReference>
<dbReference type="EMBL" id="JAFIMR010000010">
    <property type="protein sequence ID" value="KAI1873457.1"/>
    <property type="molecule type" value="Genomic_DNA"/>
</dbReference>
<comment type="caution">
    <text evidence="4">The sequence shown here is derived from an EMBL/GenBank/DDBJ whole genome shotgun (WGS) entry which is preliminary data.</text>
</comment>
<keyword evidence="2" id="KW-0472">Membrane</keyword>
<evidence type="ECO:0000259" key="3">
    <source>
        <dbReference type="Pfam" id="PF26607"/>
    </source>
</evidence>
<sequence length="514" mass="56449">MDTTERPDAHLASGHPQLDQPIDQDTAKVLVSWDPHPKVVRQIFHTHHGALDNTPHATIPVSAHSDQRSDHSTAHSEVSSNDLPFECSKGIAPRQHQYGSPPREKRWYWRKSTVMIALLAVVLAVSVSLGVVFGLKSKNRNSSSSLPTNASDSTTPGLCNGTICPQILSSVKMKGNMTEETYLHARGEDGSLWHIPIRDGGNATWVNLGGQFLSQPASISWNASQRVDVFGVNMDREVALKTYQDGKWSGWSALGEQAASGISACRVTYQGDRADIWTMSNDRSTQVAIHNFWAFGRTWDRTSTQEPSRSTNSTPAVACRNNEYQHDLVLYDVDTSSVLHRQYSTVTGSWLDWKSRGGSFIGDPVLIAPSDDRVDFFGIGVDHTMYHFTWTNTSGYTELENLHGNWASVPSVVASADDRLEVVALGSDGKLKHRALVALAWDADWTDLGVAVWSAPHLVNFNSTPPTVGVFALGDTGQLLQANYTIGDKDGWQQQSGFESIGGHLTSAWMARRI</sequence>
<accession>A0A9Q0AN02</accession>
<organism evidence="4 5">
    <name type="scientific">Neoarthrinium moseri</name>
    <dbReference type="NCBI Taxonomy" id="1658444"/>
    <lineage>
        <taxon>Eukaryota</taxon>
        <taxon>Fungi</taxon>
        <taxon>Dikarya</taxon>
        <taxon>Ascomycota</taxon>
        <taxon>Pezizomycotina</taxon>
        <taxon>Sordariomycetes</taxon>
        <taxon>Xylariomycetidae</taxon>
        <taxon>Amphisphaeriales</taxon>
        <taxon>Apiosporaceae</taxon>
        <taxon>Neoarthrinium</taxon>
    </lineage>
</organism>
<feature type="region of interest" description="Disordered" evidence="1">
    <location>
        <begin position="1"/>
        <end position="22"/>
    </location>
</feature>
<feature type="transmembrane region" description="Helical" evidence="2">
    <location>
        <begin position="113"/>
        <end position="135"/>
    </location>
</feature>
<protein>
    <recommendedName>
        <fullName evidence="3">PLL-like beta propeller domain-containing protein</fullName>
    </recommendedName>
</protein>
<feature type="compositionally biased region" description="Basic and acidic residues" evidence="1">
    <location>
        <begin position="65"/>
        <end position="74"/>
    </location>
</feature>
<feature type="domain" description="PLL-like beta propeller" evidence="3">
    <location>
        <begin position="215"/>
        <end position="508"/>
    </location>
</feature>
<evidence type="ECO:0000313" key="5">
    <source>
        <dbReference type="Proteomes" id="UP000829685"/>
    </source>
</evidence>
<dbReference type="InterPro" id="IPR058502">
    <property type="entry name" value="PLL-like_beta-prop"/>
</dbReference>
<dbReference type="Pfam" id="PF26607">
    <property type="entry name" value="DUF8189"/>
    <property type="match status" value="1"/>
</dbReference>
<feature type="region of interest" description="Disordered" evidence="1">
    <location>
        <begin position="51"/>
        <end position="86"/>
    </location>
</feature>
<gene>
    <name evidence="4" type="ORF">JX265_005079</name>
</gene>
<keyword evidence="2" id="KW-1133">Transmembrane helix</keyword>
<keyword evidence="2" id="KW-0812">Transmembrane</keyword>
<dbReference type="SUPFAM" id="SSF89372">
    <property type="entry name" value="Fucose-specific lectin"/>
    <property type="match status" value="2"/>
</dbReference>
<keyword evidence="5" id="KW-1185">Reference proteome</keyword>
<evidence type="ECO:0000256" key="1">
    <source>
        <dbReference type="SAM" id="MobiDB-lite"/>
    </source>
</evidence>
<proteinExistence type="predicted"/>
<evidence type="ECO:0000313" key="4">
    <source>
        <dbReference type="EMBL" id="KAI1873457.1"/>
    </source>
</evidence>